<organism evidence="2 3">
    <name type="scientific">Bifidobacterium pseudocatenulatum</name>
    <dbReference type="NCBI Taxonomy" id="28026"/>
    <lineage>
        <taxon>Bacteria</taxon>
        <taxon>Bacillati</taxon>
        <taxon>Actinomycetota</taxon>
        <taxon>Actinomycetes</taxon>
        <taxon>Bifidobacteriales</taxon>
        <taxon>Bifidobacteriaceae</taxon>
        <taxon>Bifidobacterium</taxon>
    </lineage>
</organism>
<feature type="domain" description="DUF4143" evidence="1">
    <location>
        <begin position="16"/>
        <end position="176"/>
    </location>
</feature>
<name>A0A413KCV7_BIFPS</name>
<accession>A0A413KCV7</accession>
<sequence>MAPSDFFPSYISTYVDRDVREELGARKIAEFNVFLELAALRVGEVLNTESLANDCGISVDTAKSWLSILGSSFIAFRLRPYFKNYGKRITKASKLYFYDTGLAAHLLGIESTEQLILSNHRGNLFENLVVTEIIKRYEALEKRPRLHHWRDSNRKEIDLIIEKGGKPYYLIEIKSSATFRPEAFSTIDSIALEMGVPCERRFVVYGGSDSFGNRHGRVIGFRNLGELVE</sequence>
<evidence type="ECO:0000313" key="3">
    <source>
        <dbReference type="Proteomes" id="UP000284163"/>
    </source>
</evidence>
<reference evidence="2 3" key="1">
    <citation type="submission" date="2018-08" db="EMBL/GenBank/DDBJ databases">
        <title>A genome reference for cultivated species of the human gut microbiota.</title>
        <authorList>
            <person name="Zou Y."/>
            <person name="Xue W."/>
            <person name="Luo G."/>
        </authorList>
    </citation>
    <scope>NUCLEOTIDE SEQUENCE [LARGE SCALE GENOMIC DNA]</scope>
    <source>
        <strain evidence="2 3">CF01-1</strain>
    </source>
</reference>
<dbReference type="InterPro" id="IPR025420">
    <property type="entry name" value="DUF4143"/>
</dbReference>
<evidence type="ECO:0000313" key="2">
    <source>
        <dbReference type="EMBL" id="RGY77082.1"/>
    </source>
</evidence>
<gene>
    <name evidence="2" type="ORF">DXA22_05025</name>
</gene>
<proteinExistence type="predicted"/>
<dbReference type="Proteomes" id="UP000284163">
    <property type="component" value="Unassembled WGS sequence"/>
</dbReference>
<dbReference type="EMBL" id="QSDK01000005">
    <property type="protein sequence ID" value="RGY77082.1"/>
    <property type="molecule type" value="Genomic_DNA"/>
</dbReference>
<dbReference type="PANTHER" id="PTHR43566">
    <property type="entry name" value="CONSERVED PROTEIN"/>
    <property type="match status" value="1"/>
</dbReference>
<dbReference type="AlphaFoldDB" id="A0A413KCV7"/>
<dbReference type="PANTHER" id="PTHR43566:SF2">
    <property type="entry name" value="DUF4143 DOMAIN-CONTAINING PROTEIN"/>
    <property type="match status" value="1"/>
</dbReference>
<dbReference type="Pfam" id="PF13635">
    <property type="entry name" value="DUF4143"/>
    <property type="match status" value="1"/>
</dbReference>
<protein>
    <submittedName>
        <fullName evidence="2">DUF4143 domain-containing protein</fullName>
    </submittedName>
</protein>
<evidence type="ECO:0000259" key="1">
    <source>
        <dbReference type="Pfam" id="PF13635"/>
    </source>
</evidence>
<comment type="caution">
    <text evidence="2">The sequence shown here is derived from an EMBL/GenBank/DDBJ whole genome shotgun (WGS) entry which is preliminary data.</text>
</comment>